<feature type="transmembrane region" description="Helical" evidence="1">
    <location>
        <begin position="131"/>
        <end position="149"/>
    </location>
</feature>
<name>A0ABN1IJE4_9FLAO</name>
<evidence type="ECO:0000313" key="3">
    <source>
        <dbReference type="Proteomes" id="UP001501758"/>
    </source>
</evidence>
<sequence length="400" mass="46751">MKKFVNSENRLKTFFALLLPLFFSYDFIAKVFYKNEVTRLFYDYAVAFKICYIVVGLFLFRKLITYNTKTLYVAFVLGICYLVNQLLLYDFLDTKNILFNGYYFLSCFFSVLFIAFISSIKAEVLKKVIDFFLIFITLNSIAVLAGFIFEINIFKTYFRGDRFGYQGFLLYHSEAGYIYFLSLIGYAHKYGKEKKAKYFGNIILIFFTVFLIGTKKAIFSAVLFLIYFLIANKHLFKSRLFTFSFLVALAGIVVVLQNLWDKLLHKFILIYQHQNLVSALLSYREITLKEHAIPFMTEKWNFMNYIIGGPLFSSVRVELELFDIFLFFGILGVLCYGVILVKVLKNTNKRILHFSTFALLIATLFSGNLVSSMNVMLLYSMMYVFINSNDKNFRDISDES</sequence>
<comment type="caution">
    <text evidence="2">The sequence shown here is derived from an EMBL/GenBank/DDBJ whole genome shotgun (WGS) entry which is preliminary data.</text>
</comment>
<evidence type="ECO:0000313" key="2">
    <source>
        <dbReference type="EMBL" id="GAA0714319.1"/>
    </source>
</evidence>
<keyword evidence="1" id="KW-0472">Membrane</keyword>
<accession>A0ABN1IJE4</accession>
<organism evidence="2 3">
    <name type="scientific">Aquimarina litoralis</name>
    <dbReference type="NCBI Taxonomy" id="584605"/>
    <lineage>
        <taxon>Bacteria</taxon>
        <taxon>Pseudomonadati</taxon>
        <taxon>Bacteroidota</taxon>
        <taxon>Flavobacteriia</taxon>
        <taxon>Flavobacteriales</taxon>
        <taxon>Flavobacteriaceae</taxon>
        <taxon>Aquimarina</taxon>
    </lineage>
</organism>
<dbReference type="RefSeq" id="WP_343910615.1">
    <property type="nucleotide sequence ID" value="NZ_BAAAGE010000001.1"/>
</dbReference>
<dbReference type="EMBL" id="BAAAGE010000001">
    <property type="protein sequence ID" value="GAA0714319.1"/>
    <property type="molecule type" value="Genomic_DNA"/>
</dbReference>
<feature type="transmembrane region" description="Helical" evidence="1">
    <location>
        <begin position="240"/>
        <end position="260"/>
    </location>
</feature>
<reference evidence="2 3" key="1">
    <citation type="journal article" date="2019" name="Int. J. Syst. Evol. Microbiol.">
        <title>The Global Catalogue of Microorganisms (GCM) 10K type strain sequencing project: providing services to taxonomists for standard genome sequencing and annotation.</title>
        <authorList>
            <consortium name="The Broad Institute Genomics Platform"/>
            <consortium name="The Broad Institute Genome Sequencing Center for Infectious Disease"/>
            <person name="Wu L."/>
            <person name="Ma J."/>
        </authorList>
    </citation>
    <scope>NUCLEOTIDE SEQUENCE [LARGE SCALE GENOMIC DNA]</scope>
    <source>
        <strain evidence="2 3">JCM 15974</strain>
    </source>
</reference>
<feature type="transmembrane region" description="Helical" evidence="1">
    <location>
        <begin position="356"/>
        <end position="386"/>
    </location>
</feature>
<feature type="transmembrane region" description="Helical" evidence="1">
    <location>
        <begin position="101"/>
        <end position="119"/>
    </location>
</feature>
<keyword evidence="1" id="KW-1133">Transmembrane helix</keyword>
<feature type="transmembrane region" description="Helical" evidence="1">
    <location>
        <begin position="325"/>
        <end position="344"/>
    </location>
</feature>
<proteinExistence type="predicted"/>
<dbReference type="Proteomes" id="UP001501758">
    <property type="component" value="Unassembled WGS sequence"/>
</dbReference>
<feature type="transmembrane region" description="Helical" evidence="1">
    <location>
        <begin position="199"/>
        <end position="228"/>
    </location>
</feature>
<feature type="transmembrane region" description="Helical" evidence="1">
    <location>
        <begin position="39"/>
        <end position="59"/>
    </location>
</feature>
<feature type="transmembrane region" description="Helical" evidence="1">
    <location>
        <begin position="169"/>
        <end position="187"/>
    </location>
</feature>
<protein>
    <submittedName>
        <fullName evidence="2">Uncharacterized protein</fullName>
    </submittedName>
</protein>
<gene>
    <name evidence="2" type="ORF">GCM10009430_07330</name>
</gene>
<keyword evidence="1" id="KW-0812">Transmembrane</keyword>
<keyword evidence="3" id="KW-1185">Reference proteome</keyword>
<evidence type="ECO:0000256" key="1">
    <source>
        <dbReference type="SAM" id="Phobius"/>
    </source>
</evidence>
<feature type="transmembrane region" description="Helical" evidence="1">
    <location>
        <begin position="71"/>
        <end position="89"/>
    </location>
</feature>